<dbReference type="RefSeq" id="WP_184437294.1">
    <property type="nucleotide sequence ID" value="NZ_JACIGI010000038.1"/>
</dbReference>
<dbReference type="GO" id="GO:0003677">
    <property type="term" value="F:DNA binding"/>
    <property type="evidence" value="ECO:0007669"/>
    <property type="project" value="InterPro"/>
</dbReference>
<protein>
    <submittedName>
        <fullName evidence="1">DNA polymerase-3 subunit chi</fullName>
        <ecNumber evidence="1">2.7.7.7</ecNumber>
    </submittedName>
</protein>
<sequence length="166" mass="18564">MARVDFYHLELWPLERALPRLLTRAYQSGARVLVLAGSFDRVRALNGLLWTFDANAWLPHGCRDDGFAEHQPIWLSDHEERPNGATLAVLTEGMTVADPGQWDRVLDLFDGRDAAAVGAARDRWRAARAGGHALHYWQQTERGGWVEKTRAGTGAGADDVCRSRQM</sequence>
<comment type="caution">
    <text evidence="1">The sequence shown here is derived from an EMBL/GenBank/DDBJ whole genome shotgun (WGS) entry which is preliminary data.</text>
</comment>
<keyword evidence="1" id="KW-0808">Transferase</keyword>
<evidence type="ECO:0000313" key="1">
    <source>
        <dbReference type="EMBL" id="MBB4287495.1"/>
    </source>
</evidence>
<dbReference type="NCBIfam" id="NF004347">
    <property type="entry name" value="PRK05728.1-4"/>
    <property type="match status" value="1"/>
</dbReference>
<dbReference type="EC" id="2.7.7.7" evidence="1"/>
<dbReference type="InterPro" id="IPR007459">
    <property type="entry name" value="DNA_pol3_chi"/>
</dbReference>
<name>A0A7W6S226_9PROT</name>
<organism evidence="1 2">
    <name type="scientific">Roseospira goensis</name>
    <dbReference type="NCBI Taxonomy" id="391922"/>
    <lineage>
        <taxon>Bacteria</taxon>
        <taxon>Pseudomonadati</taxon>
        <taxon>Pseudomonadota</taxon>
        <taxon>Alphaproteobacteria</taxon>
        <taxon>Rhodospirillales</taxon>
        <taxon>Rhodospirillaceae</taxon>
        <taxon>Roseospira</taxon>
    </lineage>
</organism>
<keyword evidence="2" id="KW-1185">Reference proteome</keyword>
<dbReference type="GO" id="GO:0032298">
    <property type="term" value="P:positive regulation of DNA-templated DNA replication initiation"/>
    <property type="evidence" value="ECO:0007669"/>
    <property type="project" value="TreeGrafter"/>
</dbReference>
<gene>
    <name evidence="1" type="ORF">GGD88_003244</name>
</gene>
<dbReference type="InterPro" id="IPR036768">
    <property type="entry name" value="PolIII_chi_sf"/>
</dbReference>
<dbReference type="EMBL" id="JACIGI010000038">
    <property type="protein sequence ID" value="MBB4287495.1"/>
    <property type="molecule type" value="Genomic_DNA"/>
</dbReference>
<dbReference type="PANTHER" id="PTHR38767:SF1">
    <property type="entry name" value="DNA POLYMERASE III SUBUNIT CHI"/>
    <property type="match status" value="1"/>
</dbReference>
<evidence type="ECO:0000313" key="2">
    <source>
        <dbReference type="Proteomes" id="UP000555728"/>
    </source>
</evidence>
<dbReference type="Proteomes" id="UP000555728">
    <property type="component" value="Unassembled WGS sequence"/>
</dbReference>
<dbReference type="GO" id="GO:0003887">
    <property type="term" value="F:DNA-directed DNA polymerase activity"/>
    <property type="evidence" value="ECO:0007669"/>
    <property type="project" value="UniProtKB-EC"/>
</dbReference>
<dbReference type="Pfam" id="PF04364">
    <property type="entry name" value="DNA_pol3_chi"/>
    <property type="match status" value="1"/>
</dbReference>
<dbReference type="PANTHER" id="PTHR38767">
    <property type="entry name" value="DNA POLYMERASE III SUBUNIT CHI"/>
    <property type="match status" value="1"/>
</dbReference>
<reference evidence="1 2" key="1">
    <citation type="submission" date="2020-08" db="EMBL/GenBank/DDBJ databases">
        <title>Genome sequencing of Purple Non-Sulfur Bacteria from various extreme environments.</title>
        <authorList>
            <person name="Mayer M."/>
        </authorList>
    </citation>
    <scope>NUCLEOTIDE SEQUENCE [LARGE SCALE GENOMIC DNA]</scope>
    <source>
        <strain evidence="1 2">JA135</strain>
    </source>
</reference>
<dbReference type="GO" id="GO:0006260">
    <property type="term" value="P:DNA replication"/>
    <property type="evidence" value="ECO:0007669"/>
    <property type="project" value="InterPro"/>
</dbReference>
<dbReference type="AlphaFoldDB" id="A0A7W6S226"/>
<proteinExistence type="predicted"/>
<dbReference type="Gene3D" id="3.40.50.10110">
    <property type="entry name" value="DNA polymerase III subunit chi"/>
    <property type="match status" value="1"/>
</dbReference>
<dbReference type="SUPFAM" id="SSF102400">
    <property type="entry name" value="DNA polymerase III chi subunit"/>
    <property type="match status" value="1"/>
</dbReference>
<keyword evidence="1" id="KW-0548">Nucleotidyltransferase</keyword>
<accession>A0A7W6S226</accession>